<sequence length="88" mass="10348">MINKKLPTCKRCLYIRRRRQRSLNPSKNTAAISGIAAAAAIVVGKKSPVRRKRNRRGHLRIDIRHDWKLEWEDKLRRLLDLRSLGFFG</sequence>
<keyword evidence="2" id="KW-1185">Reference proteome</keyword>
<dbReference type="Proteomes" id="UP001168877">
    <property type="component" value="Unassembled WGS sequence"/>
</dbReference>
<organism evidence="1 2">
    <name type="scientific">Acer saccharum</name>
    <name type="common">Sugar maple</name>
    <dbReference type="NCBI Taxonomy" id="4024"/>
    <lineage>
        <taxon>Eukaryota</taxon>
        <taxon>Viridiplantae</taxon>
        <taxon>Streptophyta</taxon>
        <taxon>Embryophyta</taxon>
        <taxon>Tracheophyta</taxon>
        <taxon>Spermatophyta</taxon>
        <taxon>Magnoliopsida</taxon>
        <taxon>eudicotyledons</taxon>
        <taxon>Gunneridae</taxon>
        <taxon>Pentapetalae</taxon>
        <taxon>rosids</taxon>
        <taxon>malvids</taxon>
        <taxon>Sapindales</taxon>
        <taxon>Sapindaceae</taxon>
        <taxon>Hippocastanoideae</taxon>
        <taxon>Acereae</taxon>
        <taxon>Acer</taxon>
    </lineage>
</organism>
<evidence type="ECO:0000313" key="2">
    <source>
        <dbReference type="Proteomes" id="UP001168877"/>
    </source>
</evidence>
<comment type="caution">
    <text evidence="1">The sequence shown here is derived from an EMBL/GenBank/DDBJ whole genome shotgun (WGS) entry which is preliminary data.</text>
</comment>
<dbReference type="EMBL" id="JAUESC010000001">
    <property type="protein sequence ID" value="KAK0608172.1"/>
    <property type="molecule type" value="Genomic_DNA"/>
</dbReference>
<accession>A0AA39W8T5</accession>
<reference evidence="1" key="2">
    <citation type="submission" date="2023-06" db="EMBL/GenBank/DDBJ databases">
        <authorList>
            <person name="Swenson N.G."/>
            <person name="Wegrzyn J.L."/>
            <person name="Mcevoy S.L."/>
        </authorList>
    </citation>
    <scope>NUCLEOTIDE SEQUENCE</scope>
    <source>
        <strain evidence="1">NS2018</strain>
        <tissue evidence="1">Leaf</tissue>
    </source>
</reference>
<protein>
    <submittedName>
        <fullName evidence="1">Uncharacterized protein</fullName>
    </submittedName>
</protein>
<gene>
    <name evidence="1" type="ORF">LWI29_026741</name>
</gene>
<dbReference type="AlphaFoldDB" id="A0AA39W8T5"/>
<evidence type="ECO:0000313" key="1">
    <source>
        <dbReference type="EMBL" id="KAK0608172.1"/>
    </source>
</evidence>
<name>A0AA39W8T5_ACESA</name>
<reference evidence="1" key="1">
    <citation type="journal article" date="2022" name="Plant J.">
        <title>Strategies of tolerance reflected in two North American maple genomes.</title>
        <authorList>
            <person name="McEvoy S.L."/>
            <person name="Sezen U.U."/>
            <person name="Trouern-Trend A."/>
            <person name="McMahon S.M."/>
            <person name="Schaberg P.G."/>
            <person name="Yang J."/>
            <person name="Wegrzyn J.L."/>
            <person name="Swenson N.G."/>
        </authorList>
    </citation>
    <scope>NUCLEOTIDE SEQUENCE</scope>
    <source>
        <strain evidence="1">NS2018</strain>
    </source>
</reference>
<proteinExistence type="predicted"/>